<accession>A0A8J7GDM4</accession>
<dbReference type="EMBL" id="JADOUF010000001">
    <property type="protein sequence ID" value="MBG6136749.1"/>
    <property type="molecule type" value="Genomic_DNA"/>
</dbReference>
<dbReference type="AlphaFoldDB" id="A0A8J7GDM4"/>
<name>A0A8J7GDM4_9ACTN</name>
<evidence type="ECO:0000313" key="4">
    <source>
        <dbReference type="Proteomes" id="UP000622552"/>
    </source>
</evidence>
<evidence type="ECO:0000256" key="1">
    <source>
        <dbReference type="SAM" id="MobiDB-lite"/>
    </source>
</evidence>
<feature type="region of interest" description="Disordered" evidence="1">
    <location>
        <begin position="28"/>
        <end position="62"/>
    </location>
</feature>
<organism evidence="3 4">
    <name type="scientific">Longispora fulva</name>
    <dbReference type="NCBI Taxonomy" id="619741"/>
    <lineage>
        <taxon>Bacteria</taxon>
        <taxon>Bacillati</taxon>
        <taxon>Actinomycetota</taxon>
        <taxon>Actinomycetes</taxon>
        <taxon>Micromonosporales</taxon>
        <taxon>Micromonosporaceae</taxon>
        <taxon>Longispora</taxon>
    </lineage>
</organism>
<evidence type="ECO:0000256" key="2">
    <source>
        <dbReference type="SAM" id="SignalP"/>
    </source>
</evidence>
<keyword evidence="2" id="KW-0732">Signal</keyword>
<reference evidence="3" key="1">
    <citation type="submission" date="2020-11" db="EMBL/GenBank/DDBJ databases">
        <title>Sequencing the genomes of 1000 actinobacteria strains.</title>
        <authorList>
            <person name="Klenk H.-P."/>
        </authorList>
    </citation>
    <scope>NUCLEOTIDE SEQUENCE</scope>
    <source>
        <strain evidence="3">DSM 45356</strain>
    </source>
</reference>
<sequence>MSIRDRATRATTLILIFASALAGCTSTPQPAPSSPVALGPSASAAPGCPAPPRSTATQTSSTLKTTVGRLTDGHGFNYAFSDATLAKHPELLATGAAPRWSAATTWEEGLFLLGGALIPVTVANPGPEPVTVSNVRLVNIVEECMPLALAYKMGNEGGGIGEQVDLRFNIDADVPVAYAYDPRVDPAQIPPTVPYFPTRVITIAPGDSQQISVTVGSLRRAHAFDLALDTNTGVQLVRNGTSPFRFAPSLCPNASQRSQMAPADLAWMRGQLFKNVRVRVAIATMAAAEPAKYSGPCDAL</sequence>
<dbReference type="RefSeq" id="WP_197003683.1">
    <property type="nucleotide sequence ID" value="NZ_BONS01000016.1"/>
</dbReference>
<dbReference type="Proteomes" id="UP000622552">
    <property type="component" value="Unassembled WGS sequence"/>
</dbReference>
<feature type="signal peptide" evidence="2">
    <location>
        <begin position="1"/>
        <end position="22"/>
    </location>
</feature>
<gene>
    <name evidence="3" type="ORF">IW245_002943</name>
</gene>
<protein>
    <submittedName>
        <fullName evidence="3">Uncharacterized protein</fullName>
    </submittedName>
</protein>
<dbReference type="PROSITE" id="PS51257">
    <property type="entry name" value="PROKAR_LIPOPROTEIN"/>
    <property type="match status" value="1"/>
</dbReference>
<evidence type="ECO:0000313" key="3">
    <source>
        <dbReference type="EMBL" id="MBG6136749.1"/>
    </source>
</evidence>
<proteinExistence type="predicted"/>
<comment type="caution">
    <text evidence="3">The sequence shown here is derived from an EMBL/GenBank/DDBJ whole genome shotgun (WGS) entry which is preliminary data.</text>
</comment>
<feature type="chain" id="PRO_5038843033" evidence="2">
    <location>
        <begin position="23"/>
        <end position="300"/>
    </location>
</feature>
<feature type="compositionally biased region" description="Low complexity" evidence="1">
    <location>
        <begin position="34"/>
        <end position="62"/>
    </location>
</feature>
<keyword evidence="4" id="KW-1185">Reference proteome</keyword>